<evidence type="ECO:0000259" key="1">
    <source>
        <dbReference type="Pfam" id="PF06276"/>
    </source>
</evidence>
<gene>
    <name evidence="2" type="ORF">BBD42_21215</name>
</gene>
<sequence length="261" mass="29141">MPVNLSPAQWKELEASFKFAPEKEEPPAALSIAAQDLLDLEKCKSYLDRLASEIGAPTRRVAASMLAKRYAFLYVAPVLYAMTVYNKSLLLTLNNCRLASPDESESKVSGSKFPNLSIDGLEISEPEAGKRLEWREQMLRQLFAEHLSPLFRSLSAAGKVPLAILWENAFVRVAPLYEEGLEEAEGEPSVIQRLHDDFKFLTETAPAALFGERRNPLAKFAKSAKAGRAGEMLASIRQTCCFYYEMSSEYCRACPKKLNCC</sequence>
<evidence type="ECO:0000313" key="2">
    <source>
        <dbReference type="EMBL" id="ANY68704.1"/>
    </source>
</evidence>
<feature type="domain" description="Aerobactin siderophore biosynthesis IucA/IucC-like C-terminal" evidence="1">
    <location>
        <begin position="65"/>
        <end position="221"/>
    </location>
</feature>
<accession>A0A1B2DLW3</accession>
<reference evidence="2" key="1">
    <citation type="submission" date="2016-08" db="EMBL/GenBank/DDBJ databases">
        <title>Complete Genome Seqeunce of Paenibacillus sp. BIHB 4019 from tea rhizoplane.</title>
        <authorList>
            <person name="Thakur R."/>
            <person name="Swarnkar M.K."/>
            <person name="Gulati A."/>
        </authorList>
    </citation>
    <scope>NUCLEOTIDE SEQUENCE [LARGE SCALE GENOMIC DNA]</scope>
    <source>
        <strain evidence="2">BIHB4019</strain>
    </source>
</reference>
<name>A0A1B2DLW3_9BACL</name>
<dbReference type="EMBL" id="CP016808">
    <property type="protein sequence ID" value="ANY68704.1"/>
    <property type="molecule type" value="Genomic_DNA"/>
</dbReference>
<protein>
    <recommendedName>
        <fullName evidence="1">Aerobactin siderophore biosynthesis IucA/IucC-like C-terminal domain-containing protein</fullName>
    </recommendedName>
</protein>
<dbReference type="GO" id="GO:0051537">
    <property type="term" value="F:2 iron, 2 sulfur cluster binding"/>
    <property type="evidence" value="ECO:0007669"/>
    <property type="project" value="InterPro"/>
</dbReference>
<organism evidence="2">
    <name type="scientific">Paenibacillus sp. BIHB 4019</name>
    <dbReference type="NCBI Taxonomy" id="1870819"/>
    <lineage>
        <taxon>Bacteria</taxon>
        <taxon>Bacillati</taxon>
        <taxon>Bacillota</taxon>
        <taxon>Bacilli</taxon>
        <taxon>Bacillales</taxon>
        <taxon>Paenibacillaceae</taxon>
        <taxon>Paenibacillus</taxon>
    </lineage>
</organism>
<proteinExistence type="predicted"/>
<dbReference type="Pfam" id="PF06276">
    <property type="entry name" value="FhuF"/>
    <property type="match status" value="1"/>
</dbReference>
<dbReference type="GO" id="GO:0003824">
    <property type="term" value="F:catalytic activity"/>
    <property type="evidence" value="ECO:0007669"/>
    <property type="project" value="UniProtKB-ARBA"/>
</dbReference>
<dbReference type="AlphaFoldDB" id="A0A1B2DLW3"/>
<dbReference type="InterPro" id="IPR022770">
    <property type="entry name" value="IucA/IucC-like_C"/>
</dbReference>